<feature type="compositionally biased region" description="Basic residues" evidence="1">
    <location>
        <begin position="36"/>
        <end position="45"/>
    </location>
</feature>
<evidence type="ECO:0000313" key="3">
    <source>
        <dbReference type="WBParaSite" id="PSAMB.scaffold41size102001.g1061.t1"/>
    </source>
</evidence>
<dbReference type="WBParaSite" id="PSAMB.scaffold41size102001.g1061.t1">
    <property type="protein sequence ID" value="PSAMB.scaffold41size102001.g1061.t1"/>
    <property type="gene ID" value="PSAMB.scaffold41size102001.g1061"/>
</dbReference>
<organism evidence="2 3">
    <name type="scientific">Plectus sambesii</name>
    <dbReference type="NCBI Taxonomy" id="2011161"/>
    <lineage>
        <taxon>Eukaryota</taxon>
        <taxon>Metazoa</taxon>
        <taxon>Ecdysozoa</taxon>
        <taxon>Nematoda</taxon>
        <taxon>Chromadorea</taxon>
        <taxon>Plectida</taxon>
        <taxon>Plectina</taxon>
        <taxon>Plectoidea</taxon>
        <taxon>Plectidae</taxon>
        <taxon>Plectus</taxon>
    </lineage>
</organism>
<proteinExistence type="predicted"/>
<reference evidence="3" key="1">
    <citation type="submission" date="2022-11" db="UniProtKB">
        <authorList>
            <consortium name="WormBaseParasite"/>
        </authorList>
    </citation>
    <scope>IDENTIFICATION</scope>
</reference>
<feature type="region of interest" description="Disordered" evidence="1">
    <location>
        <begin position="36"/>
        <end position="71"/>
    </location>
</feature>
<dbReference type="Proteomes" id="UP000887566">
    <property type="component" value="Unplaced"/>
</dbReference>
<evidence type="ECO:0000256" key="1">
    <source>
        <dbReference type="SAM" id="MobiDB-lite"/>
    </source>
</evidence>
<dbReference type="AlphaFoldDB" id="A0A914WLA1"/>
<evidence type="ECO:0000313" key="2">
    <source>
        <dbReference type="Proteomes" id="UP000887566"/>
    </source>
</evidence>
<keyword evidence="2" id="KW-1185">Reference proteome</keyword>
<protein>
    <submittedName>
        <fullName evidence="3">Uncharacterized protein</fullName>
    </submittedName>
</protein>
<sequence length="163" mass="17307">MAAAESERIRWIRRRTIGGGHEARLQRIIGGRRRSIGGRAARRRQTAAESEPFAPLRHGRRGGSRRLLSVGGRAAAAPGPLLLTDGRAWPAQIPLLPAAADSTTLLALCTLNKADARKPLPTEILAAAPAAVSHSLAPPSGRRCNKQRAPPPFLLYAVSLPGT</sequence>
<name>A0A914WLA1_9BILA</name>
<accession>A0A914WLA1</accession>